<evidence type="ECO:0000313" key="5">
    <source>
        <dbReference type="EMBL" id="QKQ28330.1"/>
    </source>
</evidence>
<evidence type="ECO:0000256" key="2">
    <source>
        <dbReference type="ARBA" id="ARBA00008520"/>
    </source>
</evidence>
<evidence type="ECO:0000256" key="4">
    <source>
        <dbReference type="ARBA" id="ARBA00022729"/>
    </source>
</evidence>
<keyword evidence="4" id="KW-0732">Signal</keyword>
<name>A0A6N0I107_9GAMM</name>
<comment type="subcellular location">
    <subcellularLocation>
        <location evidence="1">Periplasm</location>
    </subcellularLocation>
</comment>
<dbReference type="Pfam" id="PF01547">
    <property type="entry name" value="SBP_bac_1"/>
    <property type="match status" value="1"/>
</dbReference>
<dbReference type="InterPro" id="IPR006059">
    <property type="entry name" value="SBP"/>
</dbReference>
<comment type="similarity">
    <text evidence="2">Belongs to the bacterial solute-binding protein 1 family.</text>
</comment>
<gene>
    <name evidence="5" type="ORF">HUE57_16845</name>
</gene>
<dbReference type="RefSeq" id="WP_174673779.1">
    <property type="nucleotide sequence ID" value="NZ_CP054491.1"/>
</dbReference>
<dbReference type="PANTHER" id="PTHR43649:SF34">
    <property type="entry name" value="ABC TRANSPORTER PERIPLASMIC-BINDING PROTEIN YCJN-RELATED"/>
    <property type="match status" value="1"/>
</dbReference>
<reference evidence="5 6" key="1">
    <citation type="submission" date="2020-05" db="EMBL/GenBank/DDBJ databases">
        <title>Horizontal transmission and recombination maintain forever young bacterial symbiont genomes.</title>
        <authorList>
            <person name="Russell S.L."/>
            <person name="Pepper-Tunick E."/>
            <person name="Svedberg J."/>
            <person name="Byrne A."/>
            <person name="Ruelas Castillo J."/>
            <person name="Vollmers C."/>
            <person name="Beinart R.A."/>
            <person name="Corbett-Detig R."/>
        </authorList>
    </citation>
    <scope>NUCLEOTIDE SEQUENCE [LARGE SCALE GENOMIC DNA]</scope>
    <source>
        <strain evidence="5">Santa_Monica_outfall</strain>
    </source>
</reference>
<evidence type="ECO:0000256" key="3">
    <source>
        <dbReference type="ARBA" id="ARBA00022448"/>
    </source>
</evidence>
<dbReference type="GO" id="GO:0042597">
    <property type="term" value="C:periplasmic space"/>
    <property type="evidence" value="ECO:0007669"/>
    <property type="project" value="UniProtKB-SubCell"/>
</dbReference>
<dbReference type="KEGG" id="rev:HUE57_16845"/>
<sequence>MRWCRDCRWCSRCYRDRKPSFGSCKSWEERTGGKVRVIQSPFVDLYSRYIDSITAKEPKYDVLLYASAWAGDFFPYLQELPAKLGEDESFDDIHPVYRDRLMRWDGKWIAVTVDGDMFNGYYRKDLFENSANQKTFSSRYGYPLAPPDSWEQYRDIAEFFTGYHDADGNSMFGTAEAFAYGGQQVWTVFSRASAYLNDQKTEGRQFFDTETMRAQVNNPGWQRAVQDYVDVLKFSPPEAINFGIVEARDAFLAGKTAMILDWGYCTARRESQRF</sequence>
<dbReference type="PANTHER" id="PTHR43649">
    <property type="entry name" value="ARABINOSE-BINDING PROTEIN-RELATED"/>
    <property type="match status" value="1"/>
</dbReference>
<keyword evidence="3" id="KW-0813">Transport</keyword>
<keyword evidence="6" id="KW-1185">Reference proteome</keyword>
<evidence type="ECO:0000256" key="1">
    <source>
        <dbReference type="ARBA" id="ARBA00004418"/>
    </source>
</evidence>
<dbReference type="Proteomes" id="UP000509658">
    <property type="component" value="Chromosome"/>
</dbReference>
<dbReference type="SUPFAM" id="SSF53850">
    <property type="entry name" value="Periplasmic binding protein-like II"/>
    <property type="match status" value="1"/>
</dbReference>
<dbReference type="EMBL" id="CP054491">
    <property type="protein sequence ID" value="QKQ28330.1"/>
    <property type="molecule type" value="Genomic_DNA"/>
</dbReference>
<dbReference type="Gene3D" id="3.40.190.10">
    <property type="entry name" value="Periplasmic binding protein-like II"/>
    <property type="match status" value="2"/>
</dbReference>
<protein>
    <submittedName>
        <fullName evidence="5">Extracellular solute-binding protein</fullName>
    </submittedName>
</protein>
<dbReference type="InterPro" id="IPR050490">
    <property type="entry name" value="Bact_solute-bd_prot1"/>
</dbReference>
<evidence type="ECO:0000313" key="6">
    <source>
        <dbReference type="Proteomes" id="UP000509658"/>
    </source>
</evidence>
<organism evidence="5 6">
    <name type="scientific">Candidatus Reidiella endopervernicosa</name>
    <dbReference type="NCBI Taxonomy" id="2738883"/>
    <lineage>
        <taxon>Bacteria</taxon>
        <taxon>Pseudomonadati</taxon>
        <taxon>Pseudomonadota</taxon>
        <taxon>Gammaproteobacteria</taxon>
        <taxon>Candidatus Reidiella</taxon>
    </lineage>
</organism>
<dbReference type="AlphaFoldDB" id="A0A6N0I107"/>
<proteinExistence type="inferred from homology"/>
<accession>A0A6N0I107</accession>